<dbReference type="Proteomes" id="UP001595901">
    <property type="component" value="Unassembled WGS sequence"/>
</dbReference>
<evidence type="ECO:0000313" key="2">
    <source>
        <dbReference type="EMBL" id="MFC3932450.1"/>
    </source>
</evidence>
<dbReference type="RefSeq" id="WP_380431879.1">
    <property type="nucleotide sequence ID" value="NZ_JBHSAC010000055.1"/>
</dbReference>
<dbReference type="InterPro" id="IPR012156">
    <property type="entry name" value="Cold_shock_CspA"/>
</dbReference>
<comment type="caution">
    <text evidence="2">The sequence shown here is derived from an EMBL/GenBank/DDBJ whole genome shotgun (WGS) entry which is preliminary data.</text>
</comment>
<dbReference type="InterPro" id="IPR010718">
    <property type="entry name" value="DUF1294"/>
</dbReference>
<evidence type="ECO:0000313" key="3">
    <source>
        <dbReference type="Proteomes" id="UP001595901"/>
    </source>
</evidence>
<evidence type="ECO:0000256" key="1">
    <source>
        <dbReference type="SAM" id="Phobius"/>
    </source>
</evidence>
<protein>
    <submittedName>
        <fullName evidence="2">DUF1294 domain-containing protein</fullName>
    </submittedName>
</protein>
<name>A0ABV8D2C9_9STRE</name>
<keyword evidence="1" id="KW-0812">Transmembrane</keyword>
<feature type="transmembrane region" description="Helical" evidence="1">
    <location>
        <begin position="6"/>
        <end position="21"/>
    </location>
</feature>
<gene>
    <name evidence="2" type="ORF">ACFOSE_06680</name>
</gene>
<feature type="transmembrane region" description="Helical" evidence="1">
    <location>
        <begin position="65"/>
        <end position="85"/>
    </location>
</feature>
<dbReference type="PIRSF" id="PIRSF002599">
    <property type="entry name" value="Cold_shock_A"/>
    <property type="match status" value="1"/>
</dbReference>
<reference evidence="3" key="1">
    <citation type="journal article" date="2019" name="Int. J. Syst. Evol. Microbiol.">
        <title>The Global Catalogue of Microorganisms (GCM) 10K type strain sequencing project: providing services to taxonomists for standard genome sequencing and annotation.</title>
        <authorList>
            <consortium name="The Broad Institute Genomics Platform"/>
            <consortium name="The Broad Institute Genome Sequencing Center for Infectious Disease"/>
            <person name="Wu L."/>
            <person name="Ma J."/>
        </authorList>
    </citation>
    <scope>NUCLEOTIDE SEQUENCE [LARGE SCALE GENOMIC DNA]</scope>
    <source>
        <strain evidence="3">CCUG 58728</strain>
    </source>
</reference>
<organism evidence="2 3">
    <name type="scientific">Streptococcus dentapri</name>
    <dbReference type="NCBI Taxonomy" id="573564"/>
    <lineage>
        <taxon>Bacteria</taxon>
        <taxon>Bacillati</taxon>
        <taxon>Bacillota</taxon>
        <taxon>Bacilli</taxon>
        <taxon>Lactobacillales</taxon>
        <taxon>Streptococcaceae</taxon>
        <taxon>Streptococcus</taxon>
    </lineage>
</organism>
<proteinExistence type="predicted"/>
<keyword evidence="3" id="KW-1185">Reference proteome</keyword>
<dbReference type="Pfam" id="PF06961">
    <property type="entry name" value="DUF1294"/>
    <property type="match status" value="1"/>
</dbReference>
<dbReference type="EMBL" id="JBHSAC010000055">
    <property type="protein sequence ID" value="MFC3932450.1"/>
    <property type="molecule type" value="Genomic_DNA"/>
</dbReference>
<feature type="transmembrane region" description="Helical" evidence="1">
    <location>
        <begin position="33"/>
        <end position="53"/>
    </location>
</feature>
<sequence>MQLLGLFFIIWNLLTFLLYGLDKRRAVRGEWRIPERILLLMTLSGAGLGAYLAGKLFRHKTSKWYFRWCWYLGILIDAALTYILWGN</sequence>
<keyword evidence="1" id="KW-0472">Membrane</keyword>
<accession>A0ABV8D2C9</accession>
<keyword evidence="1" id="KW-1133">Transmembrane helix</keyword>